<name>A0ABQ4EK06_9ACTN</name>
<gene>
    <name evidence="1" type="ORF">Pma05_11340</name>
</gene>
<evidence type="ECO:0000313" key="2">
    <source>
        <dbReference type="Proteomes" id="UP000621500"/>
    </source>
</evidence>
<accession>A0ABQ4EK06</accession>
<sequence length="117" mass="12482">MIIVLGFTQSDRAADYISFSDGYRVGARQVTVTIALKGDGSQHSAEDWAEAAFVASNYPGQAPAGPARAIQLALAEQVDHPLRSLSVGDTVTVHGQMWACESNGWRRVEPAQPGGNR</sequence>
<protein>
    <submittedName>
        <fullName evidence="1">Uncharacterized protein</fullName>
    </submittedName>
</protein>
<dbReference type="RefSeq" id="WP_203856210.1">
    <property type="nucleotide sequence ID" value="NZ_BAAAZQ010000005.1"/>
</dbReference>
<proteinExistence type="predicted"/>
<organism evidence="1 2">
    <name type="scientific">Plantactinospora mayteni</name>
    <dbReference type="NCBI Taxonomy" id="566021"/>
    <lineage>
        <taxon>Bacteria</taxon>
        <taxon>Bacillati</taxon>
        <taxon>Actinomycetota</taxon>
        <taxon>Actinomycetes</taxon>
        <taxon>Micromonosporales</taxon>
        <taxon>Micromonosporaceae</taxon>
        <taxon>Plantactinospora</taxon>
    </lineage>
</organism>
<comment type="caution">
    <text evidence="1">The sequence shown here is derived from an EMBL/GenBank/DDBJ whole genome shotgun (WGS) entry which is preliminary data.</text>
</comment>
<evidence type="ECO:0000313" key="1">
    <source>
        <dbReference type="EMBL" id="GIG94561.1"/>
    </source>
</evidence>
<dbReference type="EMBL" id="BONX01000006">
    <property type="protein sequence ID" value="GIG94561.1"/>
    <property type="molecule type" value="Genomic_DNA"/>
</dbReference>
<keyword evidence="2" id="KW-1185">Reference proteome</keyword>
<reference evidence="1 2" key="1">
    <citation type="submission" date="2021-01" db="EMBL/GenBank/DDBJ databases">
        <title>Whole genome shotgun sequence of Plantactinospora mayteni NBRC 109088.</title>
        <authorList>
            <person name="Komaki H."/>
            <person name="Tamura T."/>
        </authorList>
    </citation>
    <scope>NUCLEOTIDE SEQUENCE [LARGE SCALE GENOMIC DNA]</scope>
    <source>
        <strain evidence="1 2">NBRC 109088</strain>
    </source>
</reference>
<dbReference type="Proteomes" id="UP000621500">
    <property type="component" value="Unassembled WGS sequence"/>
</dbReference>